<accession>A0ABR4CGE8</accession>
<organism evidence="1 2">
    <name type="scientific">Oculimacula yallundae</name>
    <dbReference type="NCBI Taxonomy" id="86028"/>
    <lineage>
        <taxon>Eukaryota</taxon>
        <taxon>Fungi</taxon>
        <taxon>Dikarya</taxon>
        <taxon>Ascomycota</taxon>
        <taxon>Pezizomycotina</taxon>
        <taxon>Leotiomycetes</taxon>
        <taxon>Helotiales</taxon>
        <taxon>Ploettnerulaceae</taxon>
        <taxon>Oculimacula</taxon>
    </lineage>
</organism>
<evidence type="ECO:0000313" key="2">
    <source>
        <dbReference type="Proteomes" id="UP001595075"/>
    </source>
</evidence>
<proteinExistence type="predicted"/>
<dbReference type="EMBL" id="JAZHXI010000009">
    <property type="protein sequence ID" value="KAL2068296.1"/>
    <property type="molecule type" value="Genomic_DNA"/>
</dbReference>
<protein>
    <submittedName>
        <fullName evidence="1">Uncharacterized protein</fullName>
    </submittedName>
</protein>
<evidence type="ECO:0000313" key="1">
    <source>
        <dbReference type="EMBL" id="KAL2068296.1"/>
    </source>
</evidence>
<gene>
    <name evidence="1" type="ORF">VTL71DRAFT_16394</name>
</gene>
<dbReference type="Proteomes" id="UP001595075">
    <property type="component" value="Unassembled WGS sequence"/>
</dbReference>
<keyword evidence="2" id="KW-1185">Reference proteome</keyword>
<sequence length="80" mass="9032">MVFFISQIYENETSGIMFMLKVRRDRASQEESITTAKNPQIGNQSFTISQTPCMQSIVSSIIPPSVRLIYNIILDSTIVC</sequence>
<name>A0ABR4CGE8_9HELO</name>
<reference evidence="1 2" key="1">
    <citation type="journal article" date="2024" name="Commun. Biol.">
        <title>Comparative genomic analysis of thermophilic fungi reveals convergent evolutionary adaptations and gene losses.</title>
        <authorList>
            <person name="Steindorff A.S."/>
            <person name="Aguilar-Pontes M.V."/>
            <person name="Robinson A.J."/>
            <person name="Andreopoulos B."/>
            <person name="LaButti K."/>
            <person name="Kuo A."/>
            <person name="Mondo S."/>
            <person name="Riley R."/>
            <person name="Otillar R."/>
            <person name="Haridas S."/>
            <person name="Lipzen A."/>
            <person name="Grimwood J."/>
            <person name="Schmutz J."/>
            <person name="Clum A."/>
            <person name="Reid I.D."/>
            <person name="Moisan M.C."/>
            <person name="Butler G."/>
            <person name="Nguyen T.T.M."/>
            <person name="Dewar K."/>
            <person name="Conant G."/>
            <person name="Drula E."/>
            <person name="Henrissat B."/>
            <person name="Hansel C."/>
            <person name="Singer S."/>
            <person name="Hutchinson M.I."/>
            <person name="de Vries R.P."/>
            <person name="Natvig D.O."/>
            <person name="Powell A.J."/>
            <person name="Tsang A."/>
            <person name="Grigoriev I.V."/>
        </authorList>
    </citation>
    <scope>NUCLEOTIDE SEQUENCE [LARGE SCALE GENOMIC DNA]</scope>
    <source>
        <strain evidence="1 2">CBS 494.80</strain>
    </source>
</reference>
<comment type="caution">
    <text evidence="1">The sequence shown here is derived from an EMBL/GenBank/DDBJ whole genome shotgun (WGS) entry which is preliminary data.</text>
</comment>